<dbReference type="STRING" id="1157962.A0A250X6Q8"/>
<dbReference type="AlphaFoldDB" id="A0A250X6Q8"/>
<dbReference type="PRINTS" id="PR01217">
    <property type="entry name" value="PRICHEXTENSN"/>
</dbReference>
<keyword evidence="4" id="KW-1185">Reference proteome</keyword>
<feature type="non-terminal residue" evidence="3">
    <location>
        <position position="679"/>
    </location>
</feature>
<comment type="caution">
    <text evidence="3">The sequence shown here is derived from an EMBL/GenBank/DDBJ whole genome shotgun (WGS) entry which is preliminary data.</text>
</comment>
<gene>
    <name evidence="3" type="ORF">CEUSTIGMA_g6164.t1</name>
</gene>
<dbReference type="OrthoDB" id="541044at2759"/>
<protein>
    <recommendedName>
        <fullName evidence="2">Peptidase M11 gametolysin domain-containing protein</fullName>
    </recommendedName>
</protein>
<dbReference type="Proteomes" id="UP000232323">
    <property type="component" value="Unassembled WGS sequence"/>
</dbReference>
<dbReference type="Pfam" id="PF05548">
    <property type="entry name" value="Peptidase_M11"/>
    <property type="match status" value="1"/>
</dbReference>
<organism evidence="3 4">
    <name type="scientific">Chlamydomonas eustigma</name>
    <dbReference type="NCBI Taxonomy" id="1157962"/>
    <lineage>
        <taxon>Eukaryota</taxon>
        <taxon>Viridiplantae</taxon>
        <taxon>Chlorophyta</taxon>
        <taxon>core chlorophytes</taxon>
        <taxon>Chlorophyceae</taxon>
        <taxon>CS clade</taxon>
        <taxon>Chlamydomonadales</taxon>
        <taxon>Chlamydomonadaceae</taxon>
        <taxon>Chlamydomonas</taxon>
    </lineage>
</organism>
<evidence type="ECO:0000259" key="2">
    <source>
        <dbReference type="Pfam" id="PF05548"/>
    </source>
</evidence>
<sequence length="679" mass="72134">MNKRRGQSAPTILSGDVITFAPVMPSKKLRALLSSGNSGLFPSVPIFFVSNFTPAPRSAPVDFNPLTGIQVLSTVVFMINIAGAIPPINYSAFSQQWFNSANPPSEINNTFTMENYYKNCTYGKVIMSNLNGYNNSIFDFTAPQYAMPAAGKTVYSGLPYNTTLECGAIEPYAMQEWVEFLYSQMTGSNFTISKYQRRIVLMPFNNCNAYGFGSQGCVGAYCYAWIRGDRSTYLNTFFHELGHTLNMVHAQNCIWQYGDCSDAMGCSSYDACPTAPNSVRAGWSVPIASLWQNNFTASTWFNYTIPASELSPNNTIRIFPNWTTPFWGGSPLPAYYLSLKIGIGYDATIGSQYLGTLSVHVTNSTSIADLNMAILIGDGTGDERGQQCLGAGLLLGGKVNDTVTYLIISYTGFNGTAANVSLCRYTETVETNCNDGIDNDCNGLIDSQDPACGLSTCGNGVCQPPKNPINCPSDCPHTCGDAYGCAAPLTPANCPQNCPPVCGDGYCVGTENVTNCPQDCPGYCGDGICNSYFESVQTCPQDCPGTCGDGICNTYFETCASCFRDCVRILHCVAPPPPFKLSPPRPPPPSPPPPPPPSPPPPSPPPPSPPPPPPPSPPPPSPPPPSPPPPPPPSPPPPSPPPPSPLPPPPPSPPSPSPPPPSPPPPPPPSPPSPSPPPP</sequence>
<proteinExistence type="predicted"/>
<evidence type="ECO:0000256" key="1">
    <source>
        <dbReference type="SAM" id="MobiDB-lite"/>
    </source>
</evidence>
<dbReference type="EMBL" id="BEGY01000035">
    <property type="protein sequence ID" value="GAX78726.1"/>
    <property type="molecule type" value="Genomic_DNA"/>
</dbReference>
<accession>A0A250X6Q8</accession>
<feature type="domain" description="Peptidase M11 gametolysin" evidence="2">
    <location>
        <begin position="109"/>
        <end position="365"/>
    </location>
</feature>
<evidence type="ECO:0000313" key="4">
    <source>
        <dbReference type="Proteomes" id="UP000232323"/>
    </source>
</evidence>
<name>A0A250X6Q8_9CHLO</name>
<dbReference type="PANTHER" id="PTHR24216:SF65">
    <property type="entry name" value="PAXILLIN-LIKE PROTEIN 1"/>
    <property type="match status" value="1"/>
</dbReference>
<feature type="region of interest" description="Disordered" evidence="1">
    <location>
        <begin position="582"/>
        <end position="679"/>
    </location>
</feature>
<dbReference type="InterPro" id="IPR008752">
    <property type="entry name" value="Peptidase_M11"/>
</dbReference>
<dbReference type="PANTHER" id="PTHR24216">
    <property type="entry name" value="PAXILLIN-RELATED"/>
    <property type="match status" value="1"/>
</dbReference>
<evidence type="ECO:0000313" key="3">
    <source>
        <dbReference type="EMBL" id="GAX78726.1"/>
    </source>
</evidence>
<dbReference type="SUPFAM" id="SSF55486">
    <property type="entry name" value="Metalloproteases ('zincins'), catalytic domain"/>
    <property type="match status" value="1"/>
</dbReference>
<reference evidence="3 4" key="1">
    <citation type="submission" date="2017-08" db="EMBL/GenBank/DDBJ databases">
        <title>Acidophilic green algal genome provides insights into adaptation to an acidic environment.</title>
        <authorList>
            <person name="Hirooka S."/>
            <person name="Hirose Y."/>
            <person name="Kanesaki Y."/>
            <person name="Higuchi S."/>
            <person name="Fujiwara T."/>
            <person name="Onuma R."/>
            <person name="Era A."/>
            <person name="Ohbayashi R."/>
            <person name="Uzuka A."/>
            <person name="Nozaki H."/>
            <person name="Yoshikawa H."/>
            <person name="Miyagishima S.Y."/>
        </authorList>
    </citation>
    <scope>NUCLEOTIDE SEQUENCE [LARGE SCALE GENOMIC DNA]</scope>
    <source>
        <strain evidence="3 4">NIES-2499</strain>
    </source>
</reference>